<feature type="compositionally biased region" description="Polar residues" evidence="1">
    <location>
        <begin position="29"/>
        <end position="47"/>
    </location>
</feature>
<proteinExistence type="predicted"/>
<gene>
    <name evidence="2" type="ORF">PROFUN_16367</name>
</gene>
<dbReference type="InParanoid" id="A0A2P6MR78"/>
<dbReference type="AlphaFoldDB" id="A0A2P6MR78"/>
<dbReference type="Proteomes" id="UP000241769">
    <property type="component" value="Unassembled WGS sequence"/>
</dbReference>
<keyword evidence="3" id="KW-1185">Reference proteome</keyword>
<organism evidence="2 3">
    <name type="scientific">Planoprotostelium fungivorum</name>
    <dbReference type="NCBI Taxonomy" id="1890364"/>
    <lineage>
        <taxon>Eukaryota</taxon>
        <taxon>Amoebozoa</taxon>
        <taxon>Evosea</taxon>
        <taxon>Variosea</taxon>
        <taxon>Cavosteliida</taxon>
        <taxon>Cavosteliaceae</taxon>
        <taxon>Planoprotostelium</taxon>
    </lineage>
</organism>
<evidence type="ECO:0000313" key="3">
    <source>
        <dbReference type="Proteomes" id="UP000241769"/>
    </source>
</evidence>
<evidence type="ECO:0000313" key="2">
    <source>
        <dbReference type="EMBL" id="PRP74190.1"/>
    </source>
</evidence>
<evidence type="ECO:0000256" key="1">
    <source>
        <dbReference type="SAM" id="MobiDB-lite"/>
    </source>
</evidence>
<accession>A0A2P6MR78</accession>
<sequence length="77" mass="8724">MKRLRSIYRSTLGEGPYSTLMEQRTLSSKQLLDKSGTTGPNRATAMQRSLKVQKLSKTSEFLRRLEQLNGTAQCSMK</sequence>
<feature type="region of interest" description="Disordered" evidence="1">
    <location>
        <begin position="29"/>
        <end position="50"/>
    </location>
</feature>
<protein>
    <submittedName>
        <fullName evidence="2">Uncharacterized protein</fullName>
    </submittedName>
</protein>
<dbReference type="EMBL" id="MDYQ01000490">
    <property type="protein sequence ID" value="PRP74190.1"/>
    <property type="molecule type" value="Genomic_DNA"/>
</dbReference>
<name>A0A2P6MR78_9EUKA</name>
<reference evidence="2 3" key="1">
    <citation type="journal article" date="2018" name="Genome Biol. Evol.">
        <title>Multiple Roots of Fruiting Body Formation in Amoebozoa.</title>
        <authorList>
            <person name="Hillmann F."/>
            <person name="Forbes G."/>
            <person name="Novohradska S."/>
            <person name="Ferling I."/>
            <person name="Riege K."/>
            <person name="Groth M."/>
            <person name="Westermann M."/>
            <person name="Marz M."/>
            <person name="Spaller T."/>
            <person name="Winckler T."/>
            <person name="Schaap P."/>
            <person name="Glockner G."/>
        </authorList>
    </citation>
    <scope>NUCLEOTIDE SEQUENCE [LARGE SCALE GENOMIC DNA]</scope>
    <source>
        <strain evidence="2 3">Jena</strain>
    </source>
</reference>
<comment type="caution">
    <text evidence="2">The sequence shown here is derived from an EMBL/GenBank/DDBJ whole genome shotgun (WGS) entry which is preliminary data.</text>
</comment>